<comment type="similarity">
    <text evidence="2">Belongs to the major facilitator superfamily. Nitrate/nitrite porter (TC 2.A.1.8) family.</text>
</comment>
<gene>
    <name evidence="7" type="ORF">Q9L58_008297</name>
</gene>
<comment type="caution">
    <text evidence="7">The sequence shown here is derived from an EMBL/GenBank/DDBJ whole genome shotgun (WGS) entry which is preliminary data.</text>
</comment>
<dbReference type="SUPFAM" id="SSF103473">
    <property type="entry name" value="MFS general substrate transporter"/>
    <property type="match status" value="1"/>
</dbReference>
<dbReference type="Gene3D" id="1.20.1250.20">
    <property type="entry name" value="MFS general substrate transporter like domains"/>
    <property type="match status" value="1"/>
</dbReference>
<evidence type="ECO:0000256" key="6">
    <source>
        <dbReference type="SAM" id="Phobius"/>
    </source>
</evidence>
<comment type="subcellular location">
    <subcellularLocation>
        <location evidence="1">Membrane</location>
        <topology evidence="1">Multi-pass membrane protein</topology>
    </subcellularLocation>
</comment>
<keyword evidence="8" id="KW-1185">Reference proteome</keyword>
<evidence type="ECO:0000256" key="4">
    <source>
        <dbReference type="ARBA" id="ARBA00022989"/>
    </source>
</evidence>
<dbReference type="InterPro" id="IPR011701">
    <property type="entry name" value="MFS"/>
</dbReference>
<reference evidence="7 8" key="1">
    <citation type="submission" date="2024-02" db="EMBL/GenBank/DDBJ databases">
        <title>Discinaceae phylogenomics.</title>
        <authorList>
            <person name="Dirks A.C."/>
            <person name="James T.Y."/>
        </authorList>
    </citation>
    <scope>NUCLEOTIDE SEQUENCE [LARGE SCALE GENOMIC DNA]</scope>
    <source>
        <strain evidence="7 8">ACD0624</strain>
    </source>
</reference>
<keyword evidence="5 6" id="KW-0472">Membrane</keyword>
<evidence type="ECO:0000256" key="1">
    <source>
        <dbReference type="ARBA" id="ARBA00004141"/>
    </source>
</evidence>
<dbReference type="InterPro" id="IPR036259">
    <property type="entry name" value="MFS_trans_sf"/>
</dbReference>
<dbReference type="InterPro" id="IPR044772">
    <property type="entry name" value="NO3_transporter"/>
</dbReference>
<protein>
    <recommendedName>
        <fullName evidence="9">Nitrate transporter</fullName>
    </recommendedName>
</protein>
<evidence type="ECO:0008006" key="9">
    <source>
        <dbReference type="Google" id="ProtNLM"/>
    </source>
</evidence>
<keyword evidence="3 6" id="KW-0812">Transmembrane</keyword>
<keyword evidence="4 6" id="KW-1133">Transmembrane helix</keyword>
<feature type="transmembrane region" description="Helical" evidence="6">
    <location>
        <begin position="174"/>
        <end position="198"/>
    </location>
</feature>
<feature type="transmembrane region" description="Helical" evidence="6">
    <location>
        <begin position="235"/>
        <end position="259"/>
    </location>
</feature>
<dbReference type="Proteomes" id="UP001447188">
    <property type="component" value="Unassembled WGS sequence"/>
</dbReference>
<feature type="transmembrane region" description="Helical" evidence="6">
    <location>
        <begin position="136"/>
        <end position="162"/>
    </location>
</feature>
<dbReference type="PANTHER" id="PTHR23515">
    <property type="entry name" value="HIGH-AFFINITY NITRATE TRANSPORTER 2.3"/>
    <property type="match status" value="1"/>
</dbReference>
<organism evidence="7 8">
    <name type="scientific">Discina gigas</name>
    <dbReference type="NCBI Taxonomy" id="1032678"/>
    <lineage>
        <taxon>Eukaryota</taxon>
        <taxon>Fungi</taxon>
        <taxon>Dikarya</taxon>
        <taxon>Ascomycota</taxon>
        <taxon>Pezizomycotina</taxon>
        <taxon>Pezizomycetes</taxon>
        <taxon>Pezizales</taxon>
        <taxon>Discinaceae</taxon>
        <taxon>Discina</taxon>
    </lineage>
</organism>
<evidence type="ECO:0000256" key="2">
    <source>
        <dbReference type="ARBA" id="ARBA00008432"/>
    </source>
</evidence>
<accession>A0ABR3GA34</accession>
<feature type="transmembrane region" description="Helical" evidence="6">
    <location>
        <begin position="210"/>
        <end position="229"/>
    </location>
</feature>
<proteinExistence type="inferred from homology"/>
<evidence type="ECO:0000313" key="7">
    <source>
        <dbReference type="EMBL" id="KAL0632818.1"/>
    </source>
</evidence>
<evidence type="ECO:0000256" key="5">
    <source>
        <dbReference type="ARBA" id="ARBA00023136"/>
    </source>
</evidence>
<dbReference type="EMBL" id="JBBBZM010000149">
    <property type="protein sequence ID" value="KAL0632818.1"/>
    <property type="molecule type" value="Genomic_DNA"/>
</dbReference>
<sequence length="278" mass="30238">MPAIFDSLVNKGGLTPHKAWRVAFVVPFILIVVFALCMIFLCEDTPTGPWATRHNMIHQVSSSQTSDGKIVDVAGKFADIPIELKSISTSQDSLEENTKGPKYNSDGEDNEIATQNEIIREPTMEEAIRVIFSWQCLLLCATYACSFGGELAINSILGAYYLTNFPHLGQTNSGRWAAMFGLLNLVCRPVGGVIADILYKHTKSVQAKKFWLVFCGCAQGVMCLAVGLVNSRSEATMFGLVAGLAFFMDASNGANFAVVPHIHPFANGKPLDILLLSQ</sequence>
<evidence type="ECO:0000313" key="8">
    <source>
        <dbReference type="Proteomes" id="UP001447188"/>
    </source>
</evidence>
<name>A0ABR3GA34_9PEZI</name>
<feature type="transmembrane region" description="Helical" evidence="6">
    <location>
        <begin position="20"/>
        <end position="41"/>
    </location>
</feature>
<evidence type="ECO:0000256" key="3">
    <source>
        <dbReference type="ARBA" id="ARBA00022692"/>
    </source>
</evidence>
<dbReference type="Pfam" id="PF07690">
    <property type="entry name" value="MFS_1"/>
    <property type="match status" value="1"/>
</dbReference>